<evidence type="ECO:0000256" key="4">
    <source>
        <dbReference type="ARBA" id="ARBA00022801"/>
    </source>
</evidence>
<dbReference type="PRINTS" id="PR00738">
    <property type="entry name" value="GLHYDRLASE20"/>
</dbReference>
<gene>
    <name evidence="6" type="ORF">BZG36_02058</name>
</gene>
<evidence type="ECO:0000313" key="6">
    <source>
        <dbReference type="EMBL" id="OZJ04601.1"/>
    </source>
</evidence>
<evidence type="ECO:0000256" key="2">
    <source>
        <dbReference type="ARBA" id="ARBA00006285"/>
    </source>
</evidence>
<comment type="caution">
    <text evidence="6">The sequence shown here is derived from an EMBL/GenBank/DDBJ whole genome shotgun (WGS) entry which is preliminary data.</text>
</comment>
<dbReference type="Proteomes" id="UP000242875">
    <property type="component" value="Unassembled WGS sequence"/>
</dbReference>
<protein>
    <recommendedName>
        <fullName evidence="3">beta-N-acetylhexosaminidase</fullName>
        <ecNumber evidence="3">3.2.1.52</ecNumber>
    </recommendedName>
</protein>
<dbReference type="PANTHER" id="PTHR43678">
    <property type="entry name" value="PUTATIVE (AFU_ORTHOLOGUE AFUA_2G00640)-RELATED"/>
    <property type="match status" value="1"/>
</dbReference>
<dbReference type="GO" id="GO:0004563">
    <property type="term" value="F:beta-N-acetylhexosaminidase activity"/>
    <property type="evidence" value="ECO:0007669"/>
    <property type="project" value="UniProtKB-EC"/>
</dbReference>
<dbReference type="AlphaFoldDB" id="A0A261Y1Y6"/>
<comment type="similarity">
    <text evidence="2">Belongs to the glycosyl hydrolase 20 family.</text>
</comment>
<keyword evidence="7" id="KW-1185">Reference proteome</keyword>
<reference evidence="6 7" key="1">
    <citation type="journal article" date="2017" name="Mycologia">
        <title>Bifiguratus adelaidae, gen. et sp. nov., a new member of Mucoromycotina in endophytic and soil-dwelling habitats.</title>
        <authorList>
            <person name="Torres-Cruz T.J."/>
            <person name="Billingsley Tobias T.L."/>
            <person name="Almatruk M."/>
            <person name="Hesse C."/>
            <person name="Kuske C.R."/>
            <person name="Desiro A."/>
            <person name="Benucci G.M."/>
            <person name="Bonito G."/>
            <person name="Stajich J.E."/>
            <person name="Dunlap C."/>
            <person name="Arnold A.E."/>
            <person name="Porras-Alfaro A."/>
        </authorList>
    </citation>
    <scope>NUCLEOTIDE SEQUENCE [LARGE SCALE GENOMIC DNA]</scope>
    <source>
        <strain evidence="6 7">AZ0501</strain>
    </source>
</reference>
<dbReference type="PANTHER" id="PTHR43678:SF1">
    <property type="entry name" value="BETA-N-ACETYLHEXOSAMINIDASE"/>
    <property type="match status" value="1"/>
</dbReference>
<dbReference type="InterPro" id="IPR052764">
    <property type="entry name" value="GH20_Enzymes"/>
</dbReference>
<dbReference type="EC" id="3.2.1.52" evidence="3"/>
<dbReference type="OrthoDB" id="428480at2759"/>
<dbReference type="EMBL" id="MVBO01000034">
    <property type="protein sequence ID" value="OZJ04601.1"/>
    <property type="molecule type" value="Genomic_DNA"/>
</dbReference>
<name>A0A261Y1Y6_9FUNG</name>
<feature type="domain" description="Glycoside hydrolase family 20 catalytic" evidence="5">
    <location>
        <begin position="50"/>
        <end position="91"/>
    </location>
</feature>
<dbReference type="Pfam" id="PF00728">
    <property type="entry name" value="Glyco_hydro_20"/>
    <property type="match status" value="1"/>
</dbReference>
<dbReference type="GO" id="GO:0005975">
    <property type="term" value="P:carbohydrate metabolic process"/>
    <property type="evidence" value="ECO:0007669"/>
    <property type="project" value="InterPro"/>
</dbReference>
<keyword evidence="4" id="KW-0378">Hydrolase</keyword>
<dbReference type="SUPFAM" id="SSF51445">
    <property type="entry name" value="(Trans)glycosidases"/>
    <property type="match status" value="1"/>
</dbReference>
<sequence length="473" mass="53062">MVVDHTCWCNLDGGYPAGIYYGTRAILQMLVQAKDKSTLRVGSTLDWPDYELRGFMIDDGRKFFPLSFLKEYVKFMGWFKMNTFHLHLNDDDFLFSPNETDWRTKYAGFRLHSDDPAWSGLARGPNEWKIALTILPEFDTPAHALAFTQFNPKLASNGVLDQSYLNLNKTETYNLMKSEFRDYVDTMARYAWEKHGKHANVWGTGIEFNQPYHDSIDTNITISHWANWEDSGKNLTDWGYKVININDGPTYIVPKSGGQDNINNAYMLKIWDPTIFGSPAININTVAEKANLLAAYNLGKTTSRWETHRIIGDTMATMAQILWNGSQNETDISAFFESVKAVGQGPVNLNLEIPTKEERIVDLVVKIKGEAKGEILDVSNNHHTAKLHGVSVSTIAGRPAVIFSKKPSTVSLNLGTKGFNNTLAMWVQPSSNTMGTLLSSSDATLSLSSSSIEIQNDNYTYPVSFNTTLSSRT</sequence>
<evidence type="ECO:0000256" key="1">
    <source>
        <dbReference type="ARBA" id="ARBA00001231"/>
    </source>
</evidence>
<dbReference type="InterPro" id="IPR015883">
    <property type="entry name" value="Glyco_hydro_20_cat"/>
</dbReference>
<comment type="catalytic activity">
    <reaction evidence="1">
        <text>Hydrolysis of terminal non-reducing N-acetyl-D-hexosamine residues in N-acetyl-beta-D-hexosaminides.</text>
        <dbReference type="EC" id="3.2.1.52"/>
    </reaction>
</comment>
<dbReference type="Gene3D" id="3.20.20.80">
    <property type="entry name" value="Glycosidases"/>
    <property type="match status" value="3"/>
</dbReference>
<proteinExistence type="inferred from homology"/>
<evidence type="ECO:0000256" key="3">
    <source>
        <dbReference type="ARBA" id="ARBA00012663"/>
    </source>
</evidence>
<dbReference type="InterPro" id="IPR025705">
    <property type="entry name" value="Beta_hexosaminidase_sua/sub"/>
</dbReference>
<evidence type="ECO:0000313" key="7">
    <source>
        <dbReference type="Proteomes" id="UP000242875"/>
    </source>
</evidence>
<dbReference type="InterPro" id="IPR017853">
    <property type="entry name" value="GH"/>
</dbReference>
<accession>A0A261Y1Y6</accession>
<evidence type="ECO:0000259" key="5">
    <source>
        <dbReference type="Pfam" id="PF00728"/>
    </source>
</evidence>
<organism evidence="6 7">
    <name type="scientific">Bifiguratus adelaidae</name>
    <dbReference type="NCBI Taxonomy" id="1938954"/>
    <lineage>
        <taxon>Eukaryota</taxon>
        <taxon>Fungi</taxon>
        <taxon>Fungi incertae sedis</taxon>
        <taxon>Mucoromycota</taxon>
        <taxon>Mucoromycotina</taxon>
        <taxon>Endogonomycetes</taxon>
        <taxon>Endogonales</taxon>
        <taxon>Endogonales incertae sedis</taxon>
        <taxon>Bifiguratus</taxon>
    </lineage>
</organism>